<keyword evidence="1" id="KW-0059">Arsenical resistance</keyword>
<dbReference type="InterPro" id="IPR036390">
    <property type="entry name" value="WH_DNA-bd_sf"/>
</dbReference>
<evidence type="ECO:0000256" key="1">
    <source>
        <dbReference type="ARBA" id="ARBA00022849"/>
    </source>
</evidence>
<evidence type="ECO:0000259" key="2">
    <source>
        <dbReference type="PROSITE" id="PS50987"/>
    </source>
</evidence>
<dbReference type="Proteomes" id="UP000245674">
    <property type="component" value="Unassembled WGS sequence"/>
</dbReference>
<dbReference type="SMART" id="SM00418">
    <property type="entry name" value="HTH_ARSR"/>
    <property type="match status" value="1"/>
</dbReference>
<gene>
    <name evidence="3" type="ORF">B0H03_11921</name>
</gene>
<dbReference type="SUPFAM" id="SSF46785">
    <property type="entry name" value="Winged helix' DNA-binding domain"/>
    <property type="match status" value="1"/>
</dbReference>
<protein>
    <submittedName>
        <fullName evidence="3">ArsR family transcriptional regulator</fullName>
    </submittedName>
</protein>
<dbReference type="PROSITE" id="PS50987">
    <property type="entry name" value="HTH_ARSR_2"/>
    <property type="match status" value="1"/>
</dbReference>
<evidence type="ECO:0000313" key="3">
    <source>
        <dbReference type="EMBL" id="PWJ61184.1"/>
    </source>
</evidence>
<reference evidence="3 4" key="1">
    <citation type="submission" date="2018-03" db="EMBL/GenBank/DDBJ databases">
        <title>Genomic Encyclopedia of Type Strains, Phase III (KMG-III): the genomes of soil and plant-associated and newly described type strains.</title>
        <authorList>
            <person name="Whitman W."/>
        </authorList>
    </citation>
    <scope>NUCLEOTIDE SEQUENCE [LARGE SCALE GENOMIC DNA]</scope>
    <source>
        <strain evidence="3 4">VKM Ac-1602</strain>
    </source>
</reference>
<comment type="caution">
    <text evidence="3">The sequence shown here is derived from an EMBL/GenBank/DDBJ whole genome shotgun (WGS) entry which is preliminary data.</text>
</comment>
<dbReference type="Gene3D" id="3.40.50.2300">
    <property type="match status" value="1"/>
</dbReference>
<evidence type="ECO:0000313" key="4">
    <source>
        <dbReference type="Proteomes" id="UP000245674"/>
    </source>
</evidence>
<dbReference type="InterPro" id="IPR000835">
    <property type="entry name" value="HTH_MarR-typ"/>
</dbReference>
<dbReference type="InterPro" id="IPR023485">
    <property type="entry name" value="Ptyr_pPase"/>
</dbReference>
<dbReference type="InterPro" id="IPR001845">
    <property type="entry name" value="HTH_ArsR_DNA-bd_dom"/>
</dbReference>
<dbReference type="Pfam" id="PF01451">
    <property type="entry name" value="LMWPc"/>
    <property type="match status" value="1"/>
</dbReference>
<dbReference type="Pfam" id="PF12840">
    <property type="entry name" value="HTH_20"/>
    <property type="match status" value="1"/>
</dbReference>
<name>A0ABX5LA98_9MICO</name>
<dbReference type="CDD" id="cd00090">
    <property type="entry name" value="HTH_ARSR"/>
    <property type="match status" value="1"/>
</dbReference>
<dbReference type="InterPro" id="IPR036388">
    <property type="entry name" value="WH-like_DNA-bd_sf"/>
</dbReference>
<dbReference type="InterPro" id="IPR036196">
    <property type="entry name" value="Ptyr_pPase_sf"/>
</dbReference>
<feature type="domain" description="HTH arsR-type" evidence="2">
    <location>
        <begin position="23"/>
        <end position="116"/>
    </location>
</feature>
<proteinExistence type="predicted"/>
<accession>A0ABX5LA98</accession>
<dbReference type="EMBL" id="QGDV01000019">
    <property type="protein sequence ID" value="PWJ61184.1"/>
    <property type="molecule type" value="Genomic_DNA"/>
</dbReference>
<dbReference type="Gene3D" id="1.10.10.10">
    <property type="entry name" value="Winged helix-like DNA-binding domain superfamily/Winged helix DNA-binding domain"/>
    <property type="match status" value="1"/>
</dbReference>
<dbReference type="PANTHER" id="PTHR43428:SF1">
    <property type="entry name" value="ARSENATE REDUCTASE"/>
    <property type="match status" value="1"/>
</dbReference>
<keyword evidence="4" id="KW-1185">Reference proteome</keyword>
<dbReference type="SUPFAM" id="SSF52788">
    <property type="entry name" value="Phosphotyrosine protein phosphatases I"/>
    <property type="match status" value="1"/>
</dbReference>
<dbReference type="InterPro" id="IPR011991">
    <property type="entry name" value="ArsR-like_HTH"/>
</dbReference>
<dbReference type="SMART" id="SM00347">
    <property type="entry name" value="HTH_MARR"/>
    <property type="match status" value="1"/>
</dbReference>
<organism evidence="3 4">
    <name type="scientific">Rathayibacter iranicus NCPPB 2253 = VKM Ac-1602</name>
    <dbReference type="NCBI Taxonomy" id="1328868"/>
    <lineage>
        <taxon>Bacteria</taxon>
        <taxon>Bacillati</taxon>
        <taxon>Actinomycetota</taxon>
        <taxon>Actinomycetes</taxon>
        <taxon>Micrococcales</taxon>
        <taxon>Microbacteriaceae</taxon>
        <taxon>Rathayibacter</taxon>
    </lineage>
</organism>
<dbReference type="PANTHER" id="PTHR43428">
    <property type="entry name" value="ARSENATE REDUCTASE"/>
    <property type="match status" value="1"/>
</dbReference>
<dbReference type="SMART" id="SM00226">
    <property type="entry name" value="LMWPc"/>
    <property type="match status" value="1"/>
</dbReference>
<sequence length="242" mass="25800">MVSMSSAILTAHDHSVKIESMNTERTELEARAARHAALSDPARLRITDLLTLGDLAPRELQDRLGMPSNLVAHHLAVLEREGMILRRRSEADRRRSYVHLVPEAFDQLGPSTTAAARRVLFVCTANSARSQLAAQLWAQRSPIPVASAGTHPAAAIAAGAIATAERHGLTLTERAPQQFADVAADTDLVITVCDAAHEELGSDALHWSIPDPVPAGSDSAFDAAYDELAARVDALAARVTAA</sequence>